<protein>
    <submittedName>
        <fullName evidence="1">Uncharacterized protein</fullName>
    </submittedName>
</protein>
<dbReference type="EMBL" id="QEAM01000349">
    <property type="protein sequence ID" value="TPX40954.1"/>
    <property type="molecule type" value="Genomic_DNA"/>
</dbReference>
<evidence type="ECO:0000313" key="2">
    <source>
        <dbReference type="Proteomes" id="UP000320475"/>
    </source>
</evidence>
<accession>A0A507CPA2</accession>
<reference evidence="1 2" key="1">
    <citation type="journal article" date="2019" name="Sci. Rep.">
        <title>Comparative genomics of chytrid fungi reveal insights into the obligate biotrophic and pathogenic lifestyle of Synchytrium endobioticum.</title>
        <authorList>
            <person name="van de Vossenberg B.T.L.H."/>
            <person name="Warris S."/>
            <person name="Nguyen H.D.T."/>
            <person name="van Gent-Pelzer M.P.E."/>
            <person name="Joly D.L."/>
            <person name="van de Geest H.C."/>
            <person name="Bonants P.J.M."/>
            <person name="Smith D.S."/>
            <person name="Levesque C.A."/>
            <person name="van der Lee T.A.J."/>
        </authorList>
    </citation>
    <scope>NUCLEOTIDE SEQUENCE [LARGE SCALE GENOMIC DNA]</scope>
    <source>
        <strain evidence="1 2">LEV6574</strain>
    </source>
</reference>
<dbReference type="AlphaFoldDB" id="A0A507CPA2"/>
<organism evidence="1 2">
    <name type="scientific">Synchytrium endobioticum</name>
    <dbReference type="NCBI Taxonomy" id="286115"/>
    <lineage>
        <taxon>Eukaryota</taxon>
        <taxon>Fungi</taxon>
        <taxon>Fungi incertae sedis</taxon>
        <taxon>Chytridiomycota</taxon>
        <taxon>Chytridiomycota incertae sedis</taxon>
        <taxon>Chytridiomycetes</taxon>
        <taxon>Synchytriales</taxon>
        <taxon>Synchytriaceae</taxon>
        <taxon>Synchytrium</taxon>
    </lineage>
</organism>
<sequence>MYINTTALLEINNAIIGINTSAQERARMSARSQPRHSLHNNALGVSYVTISRVGSSCLHSPLNRWEDSPGPESVVMRPRISTLMAPLKDASCAEAEEK</sequence>
<dbReference type="Proteomes" id="UP000320475">
    <property type="component" value="Unassembled WGS sequence"/>
</dbReference>
<evidence type="ECO:0000313" key="1">
    <source>
        <dbReference type="EMBL" id="TPX40954.1"/>
    </source>
</evidence>
<proteinExistence type="predicted"/>
<name>A0A507CPA2_9FUNG</name>
<gene>
    <name evidence="1" type="ORF">SeLEV6574_g06315</name>
</gene>
<comment type="caution">
    <text evidence="1">The sequence shown here is derived from an EMBL/GenBank/DDBJ whole genome shotgun (WGS) entry which is preliminary data.</text>
</comment>
<dbReference type="VEuPathDB" id="FungiDB:SeMB42_g03102"/>